<keyword evidence="4 6" id="KW-0378">Hydrolase</keyword>
<proteinExistence type="inferred from homology"/>
<dbReference type="GO" id="GO:0005829">
    <property type="term" value="C:cytosol"/>
    <property type="evidence" value="ECO:0007669"/>
    <property type="project" value="TreeGrafter"/>
</dbReference>
<comment type="caution">
    <text evidence="7">The sequence shown here is derived from an EMBL/GenBank/DDBJ whole genome shotgun (WGS) entry which is preliminary data.</text>
</comment>
<dbReference type="OrthoDB" id="9808145at2"/>
<keyword evidence="5 6" id="KW-0269">Exonuclease</keyword>
<dbReference type="HAMAP" id="MF_00337">
    <property type="entry name" value="Exonuc_7_S"/>
    <property type="match status" value="1"/>
</dbReference>
<keyword evidence="8" id="KW-1185">Reference proteome</keyword>
<dbReference type="InterPro" id="IPR003761">
    <property type="entry name" value="Exonuc_VII_S"/>
</dbReference>
<dbReference type="EMBL" id="PVTT01000002">
    <property type="protein sequence ID" value="PRY93375.1"/>
    <property type="molecule type" value="Genomic_DNA"/>
</dbReference>
<dbReference type="InterPro" id="IPR037004">
    <property type="entry name" value="Exonuc_VII_ssu_sf"/>
</dbReference>
<keyword evidence="2 6" id="KW-0963">Cytoplasm</keyword>
<dbReference type="PANTHER" id="PTHR34137">
    <property type="entry name" value="EXODEOXYRIBONUCLEASE 7 SMALL SUBUNIT"/>
    <property type="match status" value="1"/>
</dbReference>
<sequence length="79" mass="8635">MSDAKPGALSFEEAMRELEGVVQQLDSGDVPLDQSIRLYERGAALRERCEALLKDAEMKVEKIRADADGRADGTEPLDG</sequence>
<dbReference type="NCBIfam" id="TIGR01280">
    <property type="entry name" value="xseB"/>
    <property type="match status" value="1"/>
</dbReference>
<comment type="subcellular location">
    <subcellularLocation>
        <location evidence="6">Cytoplasm</location>
    </subcellularLocation>
</comment>
<protein>
    <recommendedName>
        <fullName evidence="6">Exodeoxyribonuclease 7 small subunit</fullName>
        <ecNumber evidence="6">3.1.11.6</ecNumber>
    </recommendedName>
    <alternativeName>
        <fullName evidence="6">Exodeoxyribonuclease VII small subunit</fullName>
        <shortName evidence="6">Exonuclease VII small subunit</shortName>
    </alternativeName>
</protein>
<evidence type="ECO:0000256" key="6">
    <source>
        <dbReference type="HAMAP-Rule" id="MF_00337"/>
    </source>
</evidence>
<organism evidence="7 8">
    <name type="scientific">Hasllibacter halocynthiae</name>
    <dbReference type="NCBI Taxonomy" id="595589"/>
    <lineage>
        <taxon>Bacteria</taxon>
        <taxon>Pseudomonadati</taxon>
        <taxon>Pseudomonadota</taxon>
        <taxon>Alphaproteobacteria</taxon>
        <taxon>Rhodobacterales</taxon>
        <taxon>Roseobacteraceae</taxon>
        <taxon>Hasllibacter</taxon>
    </lineage>
</organism>
<accession>A0A2T0X394</accession>
<dbReference type="AlphaFoldDB" id="A0A2T0X394"/>
<comment type="catalytic activity">
    <reaction evidence="6">
        <text>Exonucleolytic cleavage in either 5'- to 3'- or 3'- to 5'-direction to yield nucleoside 5'-phosphates.</text>
        <dbReference type="EC" id="3.1.11.6"/>
    </reaction>
</comment>
<evidence type="ECO:0000256" key="5">
    <source>
        <dbReference type="ARBA" id="ARBA00022839"/>
    </source>
</evidence>
<evidence type="ECO:0000313" key="7">
    <source>
        <dbReference type="EMBL" id="PRY93375.1"/>
    </source>
</evidence>
<evidence type="ECO:0000256" key="2">
    <source>
        <dbReference type="ARBA" id="ARBA00022490"/>
    </source>
</evidence>
<dbReference type="GO" id="GO:0009318">
    <property type="term" value="C:exodeoxyribonuclease VII complex"/>
    <property type="evidence" value="ECO:0007669"/>
    <property type="project" value="UniProtKB-UniRule"/>
</dbReference>
<evidence type="ECO:0000313" key="8">
    <source>
        <dbReference type="Proteomes" id="UP000238801"/>
    </source>
</evidence>
<evidence type="ECO:0000256" key="1">
    <source>
        <dbReference type="ARBA" id="ARBA00009998"/>
    </source>
</evidence>
<dbReference type="PANTHER" id="PTHR34137:SF1">
    <property type="entry name" value="EXODEOXYRIBONUCLEASE 7 SMALL SUBUNIT"/>
    <property type="match status" value="1"/>
</dbReference>
<dbReference type="Gene3D" id="1.10.287.1040">
    <property type="entry name" value="Exonuclease VII, small subunit"/>
    <property type="match status" value="1"/>
</dbReference>
<evidence type="ECO:0000256" key="4">
    <source>
        <dbReference type="ARBA" id="ARBA00022801"/>
    </source>
</evidence>
<keyword evidence="3 6" id="KW-0540">Nuclease</keyword>
<reference evidence="7 8" key="1">
    <citation type="submission" date="2018-03" db="EMBL/GenBank/DDBJ databases">
        <title>Genomic Encyclopedia of Archaeal and Bacterial Type Strains, Phase II (KMG-II): from individual species to whole genera.</title>
        <authorList>
            <person name="Goeker M."/>
        </authorList>
    </citation>
    <scope>NUCLEOTIDE SEQUENCE [LARGE SCALE GENOMIC DNA]</scope>
    <source>
        <strain evidence="7 8">DSM 29318</strain>
    </source>
</reference>
<gene>
    <name evidence="6" type="primary">xseB</name>
    <name evidence="7" type="ORF">BCF33_2243</name>
</gene>
<name>A0A2T0X394_9RHOB</name>
<dbReference type="Pfam" id="PF02609">
    <property type="entry name" value="Exonuc_VII_S"/>
    <property type="match status" value="1"/>
</dbReference>
<dbReference type="RefSeq" id="WP_106160974.1">
    <property type="nucleotide sequence ID" value="NZ_PVTT01000002.1"/>
</dbReference>
<dbReference type="PIRSF" id="PIRSF006488">
    <property type="entry name" value="Exonuc_VII_S"/>
    <property type="match status" value="1"/>
</dbReference>
<dbReference type="NCBIfam" id="NF002139">
    <property type="entry name" value="PRK00977.1-3"/>
    <property type="match status" value="1"/>
</dbReference>
<dbReference type="GO" id="GO:0008855">
    <property type="term" value="F:exodeoxyribonuclease VII activity"/>
    <property type="evidence" value="ECO:0007669"/>
    <property type="project" value="UniProtKB-UniRule"/>
</dbReference>
<dbReference type="Proteomes" id="UP000238801">
    <property type="component" value="Unassembled WGS sequence"/>
</dbReference>
<dbReference type="GO" id="GO:0006308">
    <property type="term" value="P:DNA catabolic process"/>
    <property type="evidence" value="ECO:0007669"/>
    <property type="project" value="UniProtKB-UniRule"/>
</dbReference>
<dbReference type="SUPFAM" id="SSF116842">
    <property type="entry name" value="XseB-like"/>
    <property type="match status" value="1"/>
</dbReference>
<evidence type="ECO:0000256" key="3">
    <source>
        <dbReference type="ARBA" id="ARBA00022722"/>
    </source>
</evidence>
<comment type="function">
    <text evidence="6">Bidirectionally degrades single-stranded DNA into large acid-insoluble oligonucleotides, which are then degraded further into small acid-soluble oligonucleotides.</text>
</comment>
<comment type="subunit">
    <text evidence="6">Heterooligomer composed of large and small subunits.</text>
</comment>
<comment type="similarity">
    <text evidence="1 6">Belongs to the XseB family.</text>
</comment>
<dbReference type="EC" id="3.1.11.6" evidence="6"/>